<name>A0A9W8U0Y4_9AGAR</name>
<evidence type="ECO:0000313" key="2">
    <source>
        <dbReference type="EMBL" id="KAJ3747986.1"/>
    </source>
</evidence>
<evidence type="ECO:0000313" key="3">
    <source>
        <dbReference type="Proteomes" id="UP001142393"/>
    </source>
</evidence>
<feature type="domain" description="F-box" evidence="1">
    <location>
        <begin position="18"/>
        <end position="54"/>
    </location>
</feature>
<dbReference type="InterPro" id="IPR001810">
    <property type="entry name" value="F-box_dom"/>
</dbReference>
<evidence type="ECO:0000259" key="1">
    <source>
        <dbReference type="Pfam" id="PF12937"/>
    </source>
</evidence>
<dbReference type="EMBL" id="JANVFU010000003">
    <property type="protein sequence ID" value="KAJ3747986.1"/>
    <property type="molecule type" value="Genomic_DNA"/>
</dbReference>
<protein>
    <recommendedName>
        <fullName evidence="1">F-box domain-containing protein</fullName>
    </recommendedName>
</protein>
<dbReference type="AlphaFoldDB" id="A0A9W8U0Y4"/>
<organism evidence="2 3">
    <name type="scientific">Lentinula detonsa</name>
    <dbReference type="NCBI Taxonomy" id="2804962"/>
    <lineage>
        <taxon>Eukaryota</taxon>
        <taxon>Fungi</taxon>
        <taxon>Dikarya</taxon>
        <taxon>Basidiomycota</taxon>
        <taxon>Agaricomycotina</taxon>
        <taxon>Agaricomycetes</taxon>
        <taxon>Agaricomycetidae</taxon>
        <taxon>Agaricales</taxon>
        <taxon>Marasmiineae</taxon>
        <taxon>Omphalotaceae</taxon>
        <taxon>Lentinula</taxon>
    </lineage>
</organism>
<gene>
    <name evidence="2" type="ORF">DFH05DRAFT_872150</name>
</gene>
<dbReference type="Gene3D" id="1.20.1280.50">
    <property type="match status" value="1"/>
</dbReference>
<reference evidence="2 3" key="1">
    <citation type="journal article" date="2023" name="Proc. Natl. Acad. Sci. U.S.A.">
        <title>A global phylogenomic analysis of the shiitake genus Lentinula.</title>
        <authorList>
            <person name="Sierra-Patev S."/>
            <person name="Min B."/>
            <person name="Naranjo-Ortiz M."/>
            <person name="Looney B."/>
            <person name="Konkel Z."/>
            <person name="Slot J.C."/>
            <person name="Sakamoto Y."/>
            <person name="Steenwyk J.L."/>
            <person name="Rokas A."/>
            <person name="Carro J."/>
            <person name="Camarero S."/>
            <person name="Ferreira P."/>
            <person name="Molpeceres G."/>
            <person name="Ruiz-Duenas F.J."/>
            <person name="Serrano A."/>
            <person name="Henrissat B."/>
            <person name="Drula E."/>
            <person name="Hughes K.W."/>
            <person name="Mata J.L."/>
            <person name="Ishikawa N.K."/>
            <person name="Vargas-Isla R."/>
            <person name="Ushijima S."/>
            <person name="Smith C.A."/>
            <person name="Donoghue J."/>
            <person name="Ahrendt S."/>
            <person name="Andreopoulos W."/>
            <person name="He G."/>
            <person name="LaButti K."/>
            <person name="Lipzen A."/>
            <person name="Ng V."/>
            <person name="Riley R."/>
            <person name="Sandor L."/>
            <person name="Barry K."/>
            <person name="Martinez A.T."/>
            <person name="Xiao Y."/>
            <person name="Gibbons J.G."/>
            <person name="Terashima K."/>
            <person name="Grigoriev I.V."/>
            <person name="Hibbett D."/>
        </authorList>
    </citation>
    <scope>NUCLEOTIDE SEQUENCE [LARGE SCALE GENOMIC DNA]</scope>
    <source>
        <strain evidence="2 3">TFB7810</strain>
    </source>
</reference>
<sequence length="424" mass="47586">MTSYFRSTTPLSEELTDLIPHEIHEYIISFLDHTPTLKSCSLTCRAWLQASWKHLLAGRTLVVHRENIEDLLEIVKRNLHSLTIIRFVEGLYVEQGGSLRLPYRSSPWIELGENQQAFQFDDYLPLLVGFKSVKRLRLGWVRGDTGSPTVLSLQNNFGAGVTSLELNSVILCSPLQFFEILHALPQLTSLMLVGLKLDSGRQDEEEAPGTTLVHTPKPPQLQEFYCNISKDVAEFIFSWIVFHGSIPTRTLAVGLFNSSTNSKISRFLSESGSTIETVKIWDAYAATDFDLTPCTKIRTLKMGWIHLSSSSPPGSETFVTDVLRTVTSTCLEEVLVVLQILVSNSPGVESDLDAFDWSGLVSVLQQPRFKNLREVCFSVSSHTDVVSQALMKHIKPVVSSGKLPFNRDAFRVVSWTRAEYGGYW</sequence>
<dbReference type="InterPro" id="IPR036047">
    <property type="entry name" value="F-box-like_dom_sf"/>
</dbReference>
<dbReference type="Proteomes" id="UP001142393">
    <property type="component" value="Unassembled WGS sequence"/>
</dbReference>
<comment type="caution">
    <text evidence="2">The sequence shown here is derived from an EMBL/GenBank/DDBJ whole genome shotgun (WGS) entry which is preliminary data.</text>
</comment>
<dbReference type="Pfam" id="PF12937">
    <property type="entry name" value="F-box-like"/>
    <property type="match status" value="1"/>
</dbReference>
<keyword evidence="3" id="KW-1185">Reference proteome</keyword>
<dbReference type="SUPFAM" id="SSF81383">
    <property type="entry name" value="F-box domain"/>
    <property type="match status" value="1"/>
</dbReference>
<proteinExistence type="predicted"/>
<accession>A0A9W8U0Y4</accession>